<sequence>MTRIITKGGVWRNTEDEILKAAVMKYGLSQWARISSLLSRKTPKQCKARWENWLDPNIKKTEWSTEEEERLVHLATLMPCQWNTIAKQLNGRTADQCLEHYKSLQLAAVKEQDSDAVEEVSRYKIDDRDRNPESKPARPDPVDMEEEEKEMIAEARARLANTQGKKAKRKAREKQLEEARRLATLQKQRELKAAGISVYAKRLRHDEMDYNQDIPFYQPAPAGFFDTTKELGRPKKEFQKRSLKDLEGPRRDERNEAARKAQEQKAKDAKKDKKALPKLVAELDDEAQFTKRPRLNLPAPQADQADIDQVVKMSQRLRDLPGAGADDAPLGGAGGTALDALRTPAQMLQTPAQLLQTPRNAGAGGSAFGVSAAAAAGGLSALFKSLPRPQNEIELELPNEEEPALDEDGFALPGRRSGGPAPMEVEDAEDIRLREERRRQAEEERRLLERSQVVQRGLPRPGQLHAQLFRHADSSTVAALIDQELLSMLEHDAAVHPPAGTPAGRAPAGFVHVSLEEMASAKELIEAELGASLGGLSVSTDSGATVTLPVAKADFEPAHEHVLVSMLLSGSKGHQMSDDLSRSERVTALRANYDQIRQAMIREDKRARRIESRLAIVLGGYIKRADALSKEAIEVGTRLDTTLQDEVAFRHLAEVEASGAESRSKQLESACHSIAEDEARAQRHFAELSAEYDQLRLQIADVKSKLISGGVI</sequence>
<dbReference type="GO" id="GO:0000974">
    <property type="term" value="C:Prp19 complex"/>
    <property type="evidence" value="ECO:0007669"/>
    <property type="project" value="InterPro"/>
</dbReference>
<feature type="domain" description="Myb-like" evidence="10">
    <location>
        <begin position="55"/>
        <end position="105"/>
    </location>
</feature>
<evidence type="ECO:0000256" key="6">
    <source>
        <dbReference type="ARBA" id="ARBA00023187"/>
    </source>
</evidence>
<evidence type="ECO:0000256" key="9">
    <source>
        <dbReference type="SAM" id="MobiDB-lite"/>
    </source>
</evidence>
<dbReference type="CDD" id="cd11659">
    <property type="entry name" value="SANT_CDC5_II"/>
    <property type="match status" value="1"/>
</dbReference>
<dbReference type="PANTHER" id="PTHR45885">
    <property type="entry name" value="CELL DIVISION CYCLE 5-LIKE PROTEIN"/>
    <property type="match status" value="1"/>
</dbReference>
<keyword evidence="4" id="KW-0677">Repeat</keyword>
<evidence type="ECO:0000256" key="8">
    <source>
        <dbReference type="SAM" id="Coils"/>
    </source>
</evidence>
<feature type="compositionally biased region" description="Basic and acidic residues" evidence="9">
    <location>
        <begin position="227"/>
        <end position="275"/>
    </location>
</feature>
<dbReference type="PANTHER" id="PTHR45885:SF1">
    <property type="entry name" value="CELL DIVISION CYCLE 5-LIKE PROTEIN"/>
    <property type="match status" value="1"/>
</dbReference>
<feature type="region of interest" description="Disordered" evidence="9">
    <location>
        <begin position="118"/>
        <end position="147"/>
    </location>
</feature>
<dbReference type="STRING" id="691883.A0A058Z450"/>
<dbReference type="InterPro" id="IPR009057">
    <property type="entry name" value="Homeodomain-like_sf"/>
</dbReference>
<evidence type="ECO:0000259" key="10">
    <source>
        <dbReference type="PROSITE" id="PS50090"/>
    </source>
</evidence>
<dbReference type="GeneID" id="20529160"/>
<keyword evidence="3" id="KW-0747">Spliceosome</keyword>
<keyword evidence="5" id="KW-0238">DNA-binding</keyword>
<evidence type="ECO:0000313" key="12">
    <source>
        <dbReference type="EMBL" id="KCV69015.1"/>
    </source>
</evidence>
<proteinExistence type="inferred from homology"/>
<feature type="coiled-coil region" evidence="8">
    <location>
        <begin position="678"/>
        <end position="705"/>
    </location>
</feature>
<keyword evidence="7" id="KW-0539">Nucleus</keyword>
<evidence type="ECO:0000256" key="5">
    <source>
        <dbReference type="ARBA" id="ARBA00023125"/>
    </source>
</evidence>
<comment type="similarity">
    <text evidence="1">Belongs to the CEF1 family.</text>
</comment>
<dbReference type="EMBL" id="KB932207">
    <property type="protein sequence ID" value="KCV69015.1"/>
    <property type="molecule type" value="Genomic_DNA"/>
</dbReference>
<protein>
    <recommendedName>
        <fullName evidence="14">Pre-mRNA-splicing factor CDC5/CEF1</fullName>
    </recommendedName>
</protein>
<dbReference type="GO" id="GO:0000398">
    <property type="term" value="P:mRNA splicing, via spliceosome"/>
    <property type="evidence" value="ECO:0007669"/>
    <property type="project" value="InterPro"/>
</dbReference>
<keyword evidence="6" id="KW-0508">mRNA splicing</keyword>
<dbReference type="InterPro" id="IPR047242">
    <property type="entry name" value="CDC5L/Cef1"/>
</dbReference>
<dbReference type="CDD" id="cd00167">
    <property type="entry name" value="SANT"/>
    <property type="match status" value="1"/>
</dbReference>
<name>A0A058Z450_FONAL</name>
<keyword evidence="2" id="KW-0507">mRNA processing</keyword>
<dbReference type="PROSITE" id="PS50090">
    <property type="entry name" value="MYB_LIKE"/>
    <property type="match status" value="2"/>
</dbReference>
<dbReference type="GO" id="GO:0005681">
    <property type="term" value="C:spliceosomal complex"/>
    <property type="evidence" value="ECO:0007669"/>
    <property type="project" value="UniProtKB-KW"/>
</dbReference>
<dbReference type="OrthoDB" id="1410009at2759"/>
<dbReference type="InterPro" id="IPR021786">
    <property type="entry name" value="Cdc5p/Cef1_C"/>
</dbReference>
<dbReference type="GO" id="GO:0003677">
    <property type="term" value="F:DNA binding"/>
    <property type="evidence" value="ECO:0007669"/>
    <property type="project" value="UniProtKB-KW"/>
</dbReference>
<accession>A0A058Z450</accession>
<reference evidence="12" key="1">
    <citation type="submission" date="2013-04" db="EMBL/GenBank/DDBJ databases">
        <title>The Genome Sequence of Fonticula alba ATCC 38817.</title>
        <authorList>
            <consortium name="The Broad Institute Genomics Platform"/>
            <person name="Russ C."/>
            <person name="Cuomo C."/>
            <person name="Burger G."/>
            <person name="Gray M.W."/>
            <person name="Holland P.W.H."/>
            <person name="King N."/>
            <person name="Lang F.B.F."/>
            <person name="Roger A.J."/>
            <person name="Ruiz-Trillo I."/>
            <person name="Brown M."/>
            <person name="Walker B."/>
            <person name="Young S."/>
            <person name="Zeng Q."/>
            <person name="Gargeya S."/>
            <person name="Fitzgerald M."/>
            <person name="Haas B."/>
            <person name="Abouelleil A."/>
            <person name="Allen A.W."/>
            <person name="Alvarado L."/>
            <person name="Arachchi H.M."/>
            <person name="Berlin A.M."/>
            <person name="Chapman S.B."/>
            <person name="Gainer-Dewar J."/>
            <person name="Goldberg J."/>
            <person name="Griggs A."/>
            <person name="Gujja S."/>
            <person name="Hansen M."/>
            <person name="Howarth C."/>
            <person name="Imamovic A."/>
            <person name="Ireland A."/>
            <person name="Larimer J."/>
            <person name="McCowan C."/>
            <person name="Murphy C."/>
            <person name="Pearson M."/>
            <person name="Poon T.W."/>
            <person name="Priest M."/>
            <person name="Roberts A."/>
            <person name="Saif S."/>
            <person name="Shea T."/>
            <person name="Sisk P."/>
            <person name="Sykes S."/>
            <person name="Wortman J."/>
            <person name="Nusbaum C."/>
            <person name="Birren B."/>
        </authorList>
    </citation>
    <scope>NUCLEOTIDE SEQUENCE [LARGE SCALE GENOMIC DNA]</scope>
    <source>
        <strain evidence="12">ATCC 38817</strain>
    </source>
</reference>
<dbReference type="AlphaFoldDB" id="A0A058Z450"/>
<keyword evidence="13" id="KW-1185">Reference proteome</keyword>
<dbReference type="PROSITE" id="PS51294">
    <property type="entry name" value="HTH_MYB"/>
    <property type="match status" value="2"/>
</dbReference>
<dbReference type="SMART" id="SM00717">
    <property type="entry name" value="SANT"/>
    <property type="match status" value="2"/>
</dbReference>
<dbReference type="eggNOG" id="KOG0050">
    <property type="taxonomic scope" value="Eukaryota"/>
</dbReference>
<dbReference type="SUPFAM" id="SSF46689">
    <property type="entry name" value="Homeodomain-like"/>
    <property type="match status" value="1"/>
</dbReference>
<evidence type="ECO:0000256" key="4">
    <source>
        <dbReference type="ARBA" id="ARBA00022737"/>
    </source>
</evidence>
<dbReference type="InterPro" id="IPR001005">
    <property type="entry name" value="SANT/Myb"/>
</dbReference>
<dbReference type="Gene3D" id="1.10.10.60">
    <property type="entry name" value="Homeodomain-like"/>
    <property type="match status" value="2"/>
</dbReference>
<dbReference type="InterPro" id="IPR017930">
    <property type="entry name" value="Myb_dom"/>
</dbReference>
<feature type="domain" description="HTH myb-type" evidence="11">
    <location>
        <begin position="3"/>
        <end position="58"/>
    </location>
</feature>
<evidence type="ECO:0008006" key="14">
    <source>
        <dbReference type="Google" id="ProtNLM"/>
    </source>
</evidence>
<dbReference type="Pfam" id="PF11831">
    <property type="entry name" value="Myb_Cef"/>
    <property type="match status" value="1"/>
</dbReference>
<dbReference type="OMA" id="CVAMGNE"/>
<evidence type="ECO:0000313" key="13">
    <source>
        <dbReference type="Proteomes" id="UP000030693"/>
    </source>
</evidence>
<dbReference type="FunFam" id="1.10.10.60:FF:000021">
    <property type="entry name" value="CDC5 cell division cycle 5-like"/>
    <property type="match status" value="1"/>
</dbReference>
<evidence type="ECO:0000256" key="1">
    <source>
        <dbReference type="ARBA" id="ARBA00010506"/>
    </source>
</evidence>
<feature type="domain" description="Myb-like" evidence="10">
    <location>
        <begin position="3"/>
        <end position="54"/>
    </location>
</feature>
<evidence type="ECO:0000259" key="11">
    <source>
        <dbReference type="PROSITE" id="PS51294"/>
    </source>
</evidence>
<feature type="region of interest" description="Disordered" evidence="9">
    <location>
        <begin position="225"/>
        <end position="278"/>
    </location>
</feature>
<organism evidence="12">
    <name type="scientific">Fonticula alba</name>
    <name type="common">Slime mold</name>
    <dbReference type="NCBI Taxonomy" id="691883"/>
    <lineage>
        <taxon>Eukaryota</taxon>
        <taxon>Rotosphaerida</taxon>
        <taxon>Fonticulaceae</taxon>
        <taxon>Fonticula</taxon>
    </lineage>
</organism>
<keyword evidence="8" id="KW-0175">Coiled coil</keyword>
<gene>
    <name evidence="12" type="ORF">H696_04435</name>
</gene>
<dbReference type="Proteomes" id="UP000030693">
    <property type="component" value="Unassembled WGS sequence"/>
</dbReference>
<dbReference type="InterPro" id="IPR047240">
    <property type="entry name" value="SANT_CDC5L_II"/>
</dbReference>
<dbReference type="RefSeq" id="XP_009496586.1">
    <property type="nucleotide sequence ID" value="XM_009498311.1"/>
</dbReference>
<dbReference type="Pfam" id="PF13921">
    <property type="entry name" value="Myb_DNA-bind_6"/>
    <property type="match status" value="1"/>
</dbReference>
<evidence type="ECO:0000256" key="2">
    <source>
        <dbReference type="ARBA" id="ARBA00022664"/>
    </source>
</evidence>
<feature type="compositionally biased region" description="Basic and acidic residues" evidence="9">
    <location>
        <begin position="119"/>
        <end position="141"/>
    </location>
</feature>
<feature type="region of interest" description="Disordered" evidence="9">
    <location>
        <begin position="284"/>
        <end position="303"/>
    </location>
</feature>
<feature type="domain" description="HTH myb-type" evidence="11">
    <location>
        <begin position="59"/>
        <end position="109"/>
    </location>
</feature>
<evidence type="ECO:0000256" key="3">
    <source>
        <dbReference type="ARBA" id="ARBA00022728"/>
    </source>
</evidence>
<evidence type="ECO:0000256" key="7">
    <source>
        <dbReference type="ARBA" id="ARBA00023242"/>
    </source>
</evidence>